<keyword evidence="3" id="KW-0812">Transmembrane</keyword>
<evidence type="ECO:0000256" key="1">
    <source>
        <dbReference type="ARBA" id="ARBA00023136"/>
    </source>
</evidence>
<evidence type="ECO:0000256" key="3">
    <source>
        <dbReference type="SAM" id="Phobius"/>
    </source>
</evidence>
<dbReference type="PANTHER" id="PTHR13315">
    <property type="entry name" value="METALLO PHOSPHOESTERASE RELATED"/>
    <property type="match status" value="1"/>
</dbReference>
<feature type="transmembrane region" description="Helical" evidence="3">
    <location>
        <begin position="541"/>
        <end position="561"/>
    </location>
</feature>
<sequence>MAGASYSSANANTHGLPTASSYNRPFSPPPPSVVESILSESQRLINRLRVYWNGKGRVLAWSFAMQAAYRAKANLAARRLLSFPHLLVVLWMLVMLWGERWTFTSQVQSCDWDHWEEWPPEAAPHRLIFVADPQLIDPHSYPGRPWPLNPLTYTITDNYMRRSYKAVQKELRPDTVMFLGDLFDGGREWTTAHGGFEEPEWMRGERPADEAKYVKKWNKKYGEDFWLQEYSRFGDLFYGNWGLGGVFPGSWQRGRKIIASLPGNHDLGFGPGVKPTVRKRFSAYFGDTNRVDVIGNHTFVSVDTLSLSAGTSPKKDDYLNAMKAIYGPVHEFLDEVKAEKRRAAARELKFWNGEMENLHYDHKVEDVSDSAFKNLPSLDQGEKGPDFPTVLLSHVPLWRDPGTPCGPLRERSPPTKPPKGQSTPLNPDHRNALHSVGHGYQYHNALTEEDSIRLIKSVGNVVQAFSGDDHDYCDIVHTERKDNVREITAKSFSMAMGVKLPGFQMVSLYNPIDEKGESLLAEGIPTLQTHLCLLPKQLSTFTTYAALAILTLFILAARAFLVPVLNLQPFALDAISRADSAILPTYNKAKFEAEPEEGYGLQSSGHSTSKFLSARTRERGASITSNGSARGVSPKPKGGKWGWGETSRGPRIEIRRDVYDGGKSRGFQWQASRRPTWRSALQSRTQLIGREFWTTSWRVTWMAVGFYAYLTYKG</sequence>
<evidence type="ECO:0000256" key="2">
    <source>
        <dbReference type="SAM" id="MobiDB-lite"/>
    </source>
</evidence>
<organism evidence="4 5">
    <name type="scientific">Seiridium unicorne</name>
    <dbReference type="NCBI Taxonomy" id="138068"/>
    <lineage>
        <taxon>Eukaryota</taxon>
        <taxon>Fungi</taxon>
        <taxon>Dikarya</taxon>
        <taxon>Ascomycota</taxon>
        <taxon>Pezizomycotina</taxon>
        <taxon>Sordariomycetes</taxon>
        <taxon>Xylariomycetidae</taxon>
        <taxon>Amphisphaeriales</taxon>
        <taxon>Sporocadaceae</taxon>
        <taxon>Seiridium</taxon>
    </lineage>
</organism>
<proteinExistence type="predicted"/>
<dbReference type="SUPFAM" id="SSF56300">
    <property type="entry name" value="Metallo-dependent phosphatases"/>
    <property type="match status" value="1"/>
</dbReference>
<reference evidence="4 5" key="1">
    <citation type="journal article" date="2024" name="J. Plant Pathol.">
        <title>Sequence and assembly of the genome of Seiridium unicorne, isolate CBS 538.82, causal agent of cypress canker disease.</title>
        <authorList>
            <person name="Scali E."/>
            <person name="Rocca G.D."/>
            <person name="Danti R."/>
            <person name="Garbelotto M."/>
            <person name="Barberini S."/>
            <person name="Baroncelli R."/>
            <person name="Emiliani G."/>
        </authorList>
    </citation>
    <scope>NUCLEOTIDE SEQUENCE [LARGE SCALE GENOMIC DNA]</scope>
    <source>
        <strain evidence="4 5">BM-138-508</strain>
    </source>
</reference>
<feature type="transmembrane region" description="Helical" evidence="3">
    <location>
        <begin position="80"/>
        <end position="98"/>
    </location>
</feature>
<keyword evidence="1 3" id="KW-0472">Membrane</keyword>
<gene>
    <name evidence="4" type="ORF">SUNI508_06484</name>
</gene>
<dbReference type="Proteomes" id="UP001408356">
    <property type="component" value="Unassembled WGS sequence"/>
</dbReference>
<dbReference type="PANTHER" id="PTHR13315:SF4">
    <property type="entry name" value="METALLOPHOSPHOESTERASE, ISOFORM E"/>
    <property type="match status" value="1"/>
</dbReference>
<accession>A0ABR2V0M3</accession>
<feature type="region of interest" description="Disordered" evidence="2">
    <location>
        <begin position="623"/>
        <end position="646"/>
    </location>
</feature>
<evidence type="ECO:0000313" key="4">
    <source>
        <dbReference type="EMBL" id="KAK9420488.1"/>
    </source>
</evidence>
<name>A0ABR2V0M3_9PEZI</name>
<feature type="region of interest" description="Disordered" evidence="2">
    <location>
        <begin position="402"/>
        <end position="432"/>
    </location>
</feature>
<dbReference type="InterPro" id="IPR033308">
    <property type="entry name" value="PGAP5/Cdc1/Ted1"/>
</dbReference>
<protein>
    <submittedName>
        <fullName evidence="4">Calcineurin-like phosphoesterase domain-containing protein</fullName>
    </submittedName>
</protein>
<keyword evidence="5" id="KW-1185">Reference proteome</keyword>
<comment type="caution">
    <text evidence="4">The sequence shown here is derived from an EMBL/GenBank/DDBJ whole genome shotgun (WGS) entry which is preliminary data.</text>
</comment>
<evidence type="ECO:0000313" key="5">
    <source>
        <dbReference type="Proteomes" id="UP001408356"/>
    </source>
</evidence>
<keyword evidence="3" id="KW-1133">Transmembrane helix</keyword>
<dbReference type="InterPro" id="IPR029052">
    <property type="entry name" value="Metallo-depent_PP-like"/>
</dbReference>
<dbReference type="EMBL" id="JARVKF010000235">
    <property type="protein sequence ID" value="KAK9420488.1"/>
    <property type="molecule type" value="Genomic_DNA"/>
</dbReference>